<dbReference type="EMBL" id="JAUSVO010000006">
    <property type="protein sequence ID" value="MDQ0439810.1"/>
    <property type="molecule type" value="Genomic_DNA"/>
</dbReference>
<evidence type="ECO:0000313" key="2">
    <source>
        <dbReference type="EMBL" id="MDQ0439810.1"/>
    </source>
</evidence>
<dbReference type="RefSeq" id="WP_266350694.1">
    <property type="nucleotide sequence ID" value="NZ_JAPKNG010000006.1"/>
</dbReference>
<reference evidence="2 3" key="1">
    <citation type="submission" date="2023-07" db="EMBL/GenBank/DDBJ databases">
        <title>Genomic Encyclopedia of Type Strains, Phase IV (KMG-IV): sequencing the most valuable type-strain genomes for metagenomic binning, comparative biology and taxonomic classification.</title>
        <authorList>
            <person name="Goeker M."/>
        </authorList>
    </citation>
    <scope>NUCLEOTIDE SEQUENCE [LARGE SCALE GENOMIC DNA]</scope>
    <source>
        <strain evidence="2 3">B6-8</strain>
    </source>
</reference>
<protein>
    <recommendedName>
        <fullName evidence="1">Hemerythrin-like domain-containing protein</fullName>
    </recommendedName>
</protein>
<name>A0ABU0HDK1_9HYPH</name>
<comment type="caution">
    <text evidence="2">The sequence shown here is derived from an EMBL/GenBank/DDBJ whole genome shotgun (WGS) entry which is preliminary data.</text>
</comment>
<organism evidence="2 3">
    <name type="scientific">Kaistia dalseonensis</name>
    <dbReference type="NCBI Taxonomy" id="410840"/>
    <lineage>
        <taxon>Bacteria</taxon>
        <taxon>Pseudomonadati</taxon>
        <taxon>Pseudomonadota</taxon>
        <taxon>Alphaproteobacteria</taxon>
        <taxon>Hyphomicrobiales</taxon>
        <taxon>Kaistiaceae</taxon>
        <taxon>Kaistia</taxon>
    </lineage>
</organism>
<evidence type="ECO:0000259" key="1">
    <source>
        <dbReference type="Pfam" id="PF01814"/>
    </source>
</evidence>
<evidence type="ECO:0000313" key="3">
    <source>
        <dbReference type="Proteomes" id="UP001241603"/>
    </source>
</evidence>
<dbReference type="Gene3D" id="1.20.120.520">
    <property type="entry name" value="nmb1532 protein domain like"/>
    <property type="match status" value="1"/>
</dbReference>
<gene>
    <name evidence="2" type="ORF">QO014_004216</name>
</gene>
<dbReference type="Pfam" id="PF01814">
    <property type="entry name" value="Hemerythrin"/>
    <property type="match status" value="1"/>
</dbReference>
<dbReference type="Proteomes" id="UP001241603">
    <property type="component" value="Unassembled WGS sequence"/>
</dbReference>
<accession>A0ABU0HDK1</accession>
<sequence length="226" mass="24981">MSPPIPDFYGPIHKAIRLALGDFLILLGSSDAADRAHWTRVEVEWSRIEALLEAHSHHEDVHVHPMIHVAAPEVAHTLDAQHETLDSSIHALAETVSELKALDGADDRRRAARSLYLRYSTFMAAYFHHLIEEEMRAMPALVEHFPPSALLDAHRALVGSISPEDKLADLPIIARALAPHERIGLMLATRDNAPPAFFADACRIMQQAIGRDAFEPVAAALKRQAA</sequence>
<keyword evidence="3" id="KW-1185">Reference proteome</keyword>
<feature type="domain" description="Hemerythrin-like" evidence="1">
    <location>
        <begin position="13"/>
        <end position="141"/>
    </location>
</feature>
<dbReference type="InterPro" id="IPR012312">
    <property type="entry name" value="Hemerythrin-like"/>
</dbReference>
<proteinExistence type="predicted"/>